<keyword evidence="3 11" id="KW-0812">Transmembrane</keyword>
<feature type="transmembrane region" description="Helical" evidence="11">
    <location>
        <begin position="154"/>
        <end position="174"/>
    </location>
</feature>
<dbReference type="InterPro" id="IPR044492">
    <property type="entry name" value="P_typ_ATPase_HD_dom"/>
</dbReference>
<evidence type="ECO:0000256" key="8">
    <source>
        <dbReference type="ARBA" id="ARBA00022989"/>
    </source>
</evidence>
<evidence type="ECO:0000256" key="10">
    <source>
        <dbReference type="SAM" id="MobiDB-lite"/>
    </source>
</evidence>
<dbReference type="SUPFAM" id="SSF81653">
    <property type="entry name" value="Calcium ATPase, transduction domain A"/>
    <property type="match status" value="1"/>
</dbReference>
<keyword evidence="4" id="KW-0479">Metal-binding</keyword>
<dbReference type="InterPro" id="IPR036163">
    <property type="entry name" value="HMA_dom_sf"/>
</dbReference>
<dbReference type="SFLD" id="SFLDG00002">
    <property type="entry name" value="C1.7:_P-type_atpase_like"/>
    <property type="match status" value="1"/>
</dbReference>
<dbReference type="Proteomes" id="UP001596414">
    <property type="component" value="Unassembled WGS sequence"/>
</dbReference>
<feature type="transmembrane region" description="Helical" evidence="11">
    <location>
        <begin position="239"/>
        <end position="257"/>
    </location>
</feature>
<proteinExistence type="inferred from homology"/>
<sequence length="830" mass="88093">MPDSNTCTLCELPVASPPVENAAGEQFCCRGCRGVHETLAERDNISPDAAPEEIRDSLDEDDDVPEAYETTFLRIDGMHCTTCETFIEQRAGNRENVGAVDASYITDTVRIDHDPDEVDEGTLRDDLTGMGYSAYARDDPLGERQAKDDILMRLVVGVLFGMMVMMQYLAVVYPTYFDNGLYYPPGQAEMLQEMLAATTASYFFIVMGILTSIVFFYTGGPILKGAYVSLKMRQPNMDLLVALAAGAAWVYSTLAIFLGESHIYYDVTVGVVVVVTAGSYYENEIKTKATEKLADLTEAQVDEARRYNGSDTTETVPIDSLTAGERVLVRKGERIPVDGTVTEGTGTVDEAVVTGESRPVPKRETDTVVGGSLLADGSLVVAVDEGSESSIERITDMVWDLQSANHGIQQLADRLATVFVPTVFTLGIVTGLVHFLLLGAGFSETMLLALTVFIVSCPCALGLATPLAIATSIREALERGIVVFDETIFERLRDVDLVVFDKTGTLTTGDMEVLDATGDKKTFERAALLEARSSHPIATAITDAYDIQPTDSKANTDAVASDGGVVDQSGDAVEGSLESKADTDSRVSSFESYATGVGGTVDGQTVLVGNPSLFAAQDWSVPSAYESTVERAHDEGNVPVIVGENGEATGIVVVGDNPREGWDETVDRLSARDIEVAILTGDNERAASTYGEHSGVDHVFAGVPPEAKAETVRQFGAGKQTVMVGDGTNDAPALAQADLGIALGSGTALAADAADAAIVTDDLDSLETVFELATAADSRVKQNIGWALCYNAVAIPLAATGHINPLFAAAAMAASSLLVVTNSSRSLLPE</sequence>
<evidence type="ECO:0000256" key="4">
    <source>
        <dbReference type="ARBA" id="ARBA00022723"/>
    </source>
</evidence>
<evidence type="ECO:0000256" key="1">
    <source>
        <dbReference type="ARBA" id="ARBA00004127"/>
    </source>
</evidence>
<dbReference type="SFLD" id="SFLDS00003">
    <property type="entry name" value="Haloacid_Dehalogenase"/>
    <property type="match status" value="1"/>
</dbReference>
<evidence type="ECO:0000256" key="9">
    <source>
        <dbReference type="ARBA" id="ARBA00023136"/>
    </source>
</evidence>
<name>A0ABD5X5J7_9EURY</name>
<protein>
    <submittedName>
        <fullName evidence="13">Heavy metal translocating P-type ATPase</fullName>
    </submittedName>
</protein>
<dbReference type="Pfam" id="PF00702">
    <property type="entry name" value="Hydrolase"/>
    <property type="match status" value="1"/>
</dbReference>
<keyword evidence="5" id="KW-0547">Nucleotide-binding</keyword>
<dbReference type="SUPFAM" id="SSF56784">
    <property type="entry name" value="HAD-like"/>
    <property type="match status" value="1"/>
</dbReference>
<organism evidence="13 14">
    <name type="scientific">Halovenus rubra</name>
    <dbReference type="NCBI Taxonomy" id="869890"/>
    <lineage>
        <taxon>Archaea</taxon>
        <taxon>Methanobacteriati</taxon>
        <taxon>Methanobacteriota</taxon>
        <taxon>Stenosarchaea group</taxon>
        <taxon>Halobacteria</taxon>
        <taxon>Halobacteriales</taxon>
        <taxon>Haloarculaceae</taxon>
        <taxon>Halovenus</taxon>
    </lineage>
</organism>
<dbReference type="GO" id="GO:0005524">
    <property type="term" value="F:ATP binding"/>
    <property type="evidence" value="ECO:0007669"/>
    <property type="project" value="UniProtKB-KW"/>
</dbReference>
<reference evidence="13 14" key="1">
    <citation type="journal article" date="2014" name="Int. J. Syst. Evol. Microbiol.">
        <title>Complete genome sequence of Corynebacterium casei LMG S-19264T (=DSM 44701T), isolated from a smear-ripened cheese.</title>
        <authorList>
            <consortium name="US DOE Joint Genome Institute (JGI-PGF)"/>
            <person name="Walter F."/>
            <person name="Albersmeier A."/>
            <person name="Kalinowski J."/>
            <person name="Ruckert C."/>
        </authorList>
    </citation>
    <scope>NUCLEOTIDE SEQUENCE [LARGE SCALE GENOMIC DNA]</scope>
    <source>
        <strain evidence="13 14">CGMCC 4.7215</strain>
    </source>
</reference>
<dbReference type="SFLD" id="SFLDF00027">
    <property type="entry name" value="p-type_atpase"/>
    <property type="match status" value="1"/>
</dbReference>
<dbReference type="Pfam" id="PF00403">
    <property type="entry name" value="HMA"/>
    <property type="match status" value="1"/>
</dbReference>
<dbReference type="PROSITE" id="PS01229">
    <property type="entry name" value="COF_2"/>
    <property type="match status" value="1"/>
</dbReference>
<evidence type="ECO:0000256" key="2">
    <source>
        <dbReference type="ARBA" id="ARBA00006024"/>
    </source>
</evidence>
<dbReference type="Gene3D" id="3.40.1110.10">
    <property type="entry name" value="Calcium-transporting ATPase, cytoplasmic domain N"/>
    <property type="match status" value="1"/>
</dbReference>
<dbReference type="InterPro" id="IPR008250">
    <property type="entry name" value="ATPase_P-typ_transduc_dom_A_sf"/>
</dbReference>
<evidence type="ECO:0000256" key="6">
    <source>
        <dbReference type="ARBA" id="ARBA00022840"/>
    </source>
</evidence>
<dbReference type="InterPro" id="IPR023214">
    <property type="entry name" value="HAD_sf"/>
</dbReference>
<comment type="subcellular location">
    <subcellularLocation>
        <location evidence="1">Endomembrane system</location>
        <topology evidence="1">Multi-pass membrane protein</topology>
    </subcellularLocation>
</comment>
<dbReference type="SUPFAM" id="SSF81665">
    <property type="entry name" value="Calcium ATPase, transmembrane domain M"/>
    <property type="match status" value="1"/>
</dbReference>
<dbReference type="InterPro" id="IPR036412">
    <property type="entry name" value="HAD-like_sf"/>
</dbReference>
<dbReference type="NCBIfam" id="TIGR01494">
    <property type="entry name" value="ATPase_P-type"/>
    <property type="match status" value="2"/>
</dbReference>
<dbReference type="InterPro" id="IPR023299">
    <property type="entry name" value="ATPase_P-typ_cyto_dom_N"/>
</dbReference>
<dbReference type="InterPro" id="IPR023298">
    <property type="entry name" value="ATPase_P-typ_TM_dom_sf"/>
</dbReference>
<feature type="transmembrane region" description="Helical" evidence="11">
    <location>
        <begin position="263"/>
        <end position="281"/>
    </location>
</feature>
<dbReference type="EMBL" id="JBHSZQ010000002">
    <property type="protein sequence ID" value="MFC7124849.1"/>
    <property type="molecule type" value="Genomic_DNA"/>
</dbReference>
<dbReference type="PROSITE" id="PS50846">
    <property type="entry name" value="HMA_2"/>
    <property type="match status" value="1"/>
</dbReference>
<keyword evidence="8 11" id="KW-1133">Transmembrane helix</keyword>
<comment type="caution">
    <text evidence="13">The sequence shown here is derived from an EMBL/GenBank/DDBJ whole genome shotgun (WGS) entry which is preliminary data.</text>
</comment>
<dbReference type="Pfam" id="PF00122">
    <property type="entry name" value="E1-E2_ATPase"/>
    <property type="match status" value="1"/>
</dbReference>
<dbReference type="InterPro" id="IPR059000">
    <property type="entry name" value="ATPase_P-type_domA"/>
</dbReference>
<evidence type="ECO:0000256" key="11">
    <source>
        <dbReference type="SAM" id="Phobius"/>
    </source>
</evidence>
<keyword evidence="9 11" id="KW-0472">Membrane</keyword>
<evidence type="ECO:0000313" key="13">
    <source>
        <dbReference type="EMBL" id="MFC7124849.1"/>
    </source>
</evidence>
<dbReference type="AlphaFoldDB" id="A0ABD5X5J7"/>
<dbReference type="GO" id="GO:0046872">
    <property type="term" value="F:metal ion binding"/>
    <property type="evidence" value="ECO:0007669"/>
    <property type="project" value="UniProtKB-KW"/>
</dbReference>
<dbReference type="InterPro" id="IPR001757">
    <property type="entry name" value="P_typ_ATPase"/>
</dbReference>
<dbReference type="PRINTS" id="PR00120">
    <property type="entry name" value="HATPASE"/>
</dbReference>
<evidence type="ECO:0000313" key="14">
    <source>
        <dbReference type="Proteomes" id="UP001596414"/>
    </source>
</evidence>
<feature type="transmembrane region" description="Helical" evidence="11">
    <location>
        <begin position="446"/>
        <end position="469"/>
    </location>
</feature>
<keyword evidence="7" id="KW-1278">Translocase</keyword>
<evidence type="ECO:0000259" key="12">
    <source>
        <dbReference type="PROSITE" id="PS50846"/>
    </source>
</evidence>
<dbReference type="PANTHER" id="PTHR43520">
    <property type="entry name" value="ATP7, ISOFORM B"/>
    <property type="match status" value="1"/>
</dbReference>
<dbReference type="NCBIfam" id="TIGR01525">
    <property type="entry name" value="ATPase-IB_hvy"/>
    <property type="match status" value="1"/>
</dbReference>
<feature type="transmembrane region" description="Helical" evidence="11">
    <location>
        <begin position="415"/>
        <end position="440"/>
    </location>
</feature>
<dbReference type="CDD" id="cd00371">
    <property type="entry name" value="HMA"/>
    <property type="match status" value="1"/>
</dbReference>
<dbReference type="InterPro" id="IPR027256">
    <property type="entry name" value="P-typ_ATPase_IB"/>
</dbReference>
<dbReference type="Gene3D" id="3.40.50.1000">
    <property type="entry name" value="HAD superfamily/HAD-like"/>
    <property type="match status" value="1"/>
</dbReference>
<evidence type="ECO:0000256" key="5">
    <source>
        <dbReference type="ARBA" id="ARBA00022741"/>
    </source>
</evidence>
<dbReference type="Gene3D" id="2.70.150.10">
    <property type="entry name" value="Calcium-transporting ATPase, cytoplasmic transduction domain A"/>
    <property type="match status" value="1"/>
</dbReference>
<dbReference type="PANTHER" id="PTHR43520:SF8">
    <property type="entry name" value="P-TYPE CU(+) TRANSPORTER"/>
    <property type="match status" value="1"/>
</dbReference>
<gene>
    <name evidence="13" type="ORF">ACFQJ7_02185</name>
</gene>
<keyword evidence="6" id="KW-0067">ATP-binding</keyword>
<accession>A0ABD5X5J7</accession>
<dbReference type="SUPFAM" id="SSF55008">
    <property type="entry name" value="HMA, heavy metal-associated domain"/>
    <property type="match status" value="1"/>
</dbReference>
<dbReference type="InterPro" id="IPR006121">
    <property type="entry name" value="HMA_dom"/>
</dbReference>
<dbReference type="InterPro" id="IPR018303">
    <property type="entry name" value="ATPase_P-typ_P_site"/>
</dbReference>
<dbReference type="PRINTS" id="PR00119">
    <property type="entry name" value="CATATPASE"/>
</dbReference>
<evidence type="ECO:0000256" key="3">
    <source>
        <dbReference type="ARBA" id="ARBA00022692"/>
    </source>
</evidence>
<feature type="transmembrane region" description="Helical" evidence="11">
    <location>
        <begin position="194"/>
        <end position="218"/>
    </location>
</feature>
<dbReference type="RefSeq" id="WP_267638376.1">
    <property type="nucleotide sequence ID" value="NZ_JAODIY010000013.1"/>
</dbReference>
<feature type="region of interest" description="Disordered" evidence="10">
    <location>
        <begin position="553"/>
        <end position="580"/>
    </location>
</feature>
<comment type="similarity">
    <text evidence="2">Belongs to the cation transport ATPase (P-type) (TC 3.A.3) family. Type IB subfamily.</text>
</comment>
<evidence type="ECO:0000256" key="7">
    <source>
        <dbReference type="ARBA" id="ARBA00022967"/>
    </source>
</evidence>
<dbReference type="Gene3D" id="3.30.70.100">
    <property type="match status" value="1"/>
</dbReference>
<feature type="domain" description="HMA" evidence="12">
    <location>
        <begin position="69"/>
        <end position="135"/>
    </location>
</feature>
<dbReference type="GO" id="GO:0012505">
    <property type="term" value="C:endomembrane system"/>
    <property type="evidence" value="ECO:0007669"/>
    <property type="project" value="UniProtKB-SubCell"/>
</dbReference>
<dbReference type="PROSITE" id="PS00154">
    <property type="entry name" value="ATPASE_E1_E2"/>
    <property type="match status" value="1"/>
</dbReference>